<feature type="domain" description="Pecanex C-terminal" evidence="8">
    <location>
        <begin position="1213"/>
        <end position="1303"/>
    </location>
</feature>
<evidence type="ECO:0000256" key="2">
    <source>
        <dbReference type="ARBA" id="ARBA00010170"/>
    </source>
</evidence>
<evidence type="ECO:0000256" key="7">
    <source>
        <dbReference type="SAM" id="MobiDB-lite"/>
    </source>
</evidence>
<comment type="subcellular location">
    <subcellularLocation>
        <location evidence="1 6">Membrane</location>
        <topology evidence="1 6">Multi-pass membrane protein</topology>
    </subcellularLocation>
</comment>
<dbReference type="OrthoDB" id="5979286at2759"/>
<keyword evidence="4 6" id="KW-1133">Transmembrane helix</keyword>
<protein>
    <recommendedName>
        <fullName evidence="6">Pecanex-like protein</fullName>
    </recommendedName>
</protein>
<feature type="transmembrane region" description="Helical" evidence="6">
    <location>
        <begin position="185"/>
        <end position="206"/>
    </location>
</feature>
<keyword evidence="5 6" id="KW-0472">Membrane</keyword>
<feature type="transmembrane region" description="Helical" evidence="6">
    <location>
        <begin position="606"/>
        <end position="628"/>
    </location>
</feature>
<sequence>MGVPLLNKYKQSFLLKRIPQTVLGGLKLRLGYEAPFYVYLNQITLWLVPLILGCIFTVVLELAYSDEEISDFLLLYTCLYGACIIIFVVVVQTISTVVEMKEKENQEHAAAGGLAITQKKRNLFSEEDQVEFESCCGADTLTFVVPPKKFKINIAFHALLSGAVCGLGFWYLLPYTLNKLYGHSYGATGTVFALGWLTVCVTQFSLTTTAPPEPAVYRTVDAREVLALTRPLYALLCYAVHVAHWYHPELKAADQALHAVFVCLPVLWLVGLPPPAEVLLLWLTEQAHVCLLGGSPAASTLRLMVTFALSVGVVVASYMMSSVFASVVLAALAGYLLSCDLGGLGAQVWSLCHHSTNRVSTKKPSALTQALSTPESRNQGFLWTWGPCTALYHAVVMAAAGAAAGFACHQAKSLGDAWRPLGFCLIGLCVAEKLLREAQTVYGGLGLWRNCLYPGNVDDQSAFRRGKQRLVVLGVARRCLINWVCPLALVFYIGLTIGAEVNDVMDMSLKGSKSRLSGICYVLGVVRVLRWSWQSTAQALLEVSAVHAVLVFRPPGHDALDFPAMLLAAALARDRLSQVCNKLFFWLAVLVSWWTDKKQRRGSPALVLALNLALFPAVLALILAASALSAPLLCVFTLPVFFIGFPRPAKFWSEPVGSSASTCPDTLYYRQLSSELARALRSAFANGSLGEPDAGSHYLARFQDRLVWVSVLERGAAFVTVSIKGLELQETSCHTAEAARLDDQFSEAFVTHAALNHYPLHCLTPLDVAMVRTYSDAKNVLTGVIDAPGVVETTLELFAKSLVWLLLRHVRQAKRRQEEARRRKEMEIARMESDSDDWDRKLSPPPDPGRAGGLRRDRVSVGSGDGKPGVSLNMRPFGSRSSRKGGGSSGVVVRPPPPRFGDHSGQVIGTLPPINLANRTSLVHSQPHRPGSGDSQHSSKSRSYSPAGASLQSYTDIFSDEEDGGGDHAVIGKKFRLTLAQRDQQQQHHELSTIVTITHNHPNPLPPSPTSAPTSAPTFAPTFAPTSLPPLFDKPSRQWAPSSLSDTDNGNHGDDLLSESDFGMPAVDINIAHTKGGLSPSPPLALWGGAAQSKTRTALFPAKAFSNGNHIFKPVMNLAGSPDFKCPFSSHISLPVKWRELPIEPSQLSRYMGQFPTAWYQHVLRTLDWSSLGESVVDQVSQDDTLTNCYSQLVMACYLAFVSPGYHSGPSYLYKCYNGDVPWNAMMDWLAEDKELHSLVIDAFRYSFKLMLDQTLMGDVADAEELEESLVALDANWYIGREADPDWGLAVVSARPNLFSLGYSQAQVSGATARHRSVGLQPGTGQWG</sequence>
<feature type="transmembrane region" description="Helical" evidence="6">
    <location>
        <begin position="72"/>
        <end position="91"/>
    </location>
</feature>
<feature type="compositionally biased region" description="Basic and acidic residues" evidence="7">
    <location>
        <begin position="815"/>
        <end position="842"/>
    </location>
</feature>
<feature type="transmembrane region" description="Helical" evidence="6">
    <location>
        <begin position="259"/>
        <end position="283"/>
    </location>
</feature>
<organism evidence="9 10">
    <name type="scientific">Elysia chlorotica</name>
    <name type="common">Eastern emerald elysia</name>
    <name type="synonym">Sea slug</name>
    <dbReference type="NCBI Taxonomy" id="188477"/>
    <lineage>
        <taxon>Eukaryota</taxon>
        <taxon>Metazoa</taxon>
        <taxon>Spiralia</taxon>
        <taxon>Lophotrochozoa</taxon>
        <taxon>Mollusca</taxon>
        <taxon>Gastropoda</taxon>
        <taxon>Heterobranchia</taxon>
        <taxon>Euthyneura</taxon>
        <taxon>Panpulmonata</taxon>
        <taxon>Sacoglossa</taxon>
        <taxon>Placobranchoidea</taxon>
        <taxon>Plakobranchidae</taxon>
        <taxon>Elysia</taxon>
    </lineage>
</organism>
<dbReference type="EMBL" id="RQTK01000011">
    <property type="protein sequence ID" value="RUS91438.1"/>
    <property type="molecule type" value="Genomic_DNA"/>
</dbReference>
<evidence type="ECO:0000313" key="10">
    <source>
        <dbReference type="Proteomes" id="UP000271974"/>
    </source>
</evidence>
<evidence type="ECO:0000256" key="4">
    <source>
        <dbReference type="ARBA" id="ARBA00022989"/>
    </source>
</evidence>
<evidence type="ECO:0000256" key="5">
    <source>
        <dbReference type="ARBA" id="ARBA00023136"/>
    </source>
</evidence>
<evidence type="ECO:0000259" key="8">
    <source>
        <dbReference type="Pfam" id="PF05041"/>
    </source>
</evidence>
<feature type="transmembrane region" description="Helical" evidence="6">
    <location>
        <begin position="390"/>
        <end position="409"/>
    </location>
</feature>
<dbReference type="Pfam" id="PF05041">
    <property type="entry name" value="Pecanex_C"/>
    <property type="match status" value="1"/>
</dbReference>
<feature type="transmembrane region" description="Helical" evidence="6">
    <location>
        <begin position="154"/>
        <end position="173"/>
    </location>
</feature>
<evidence type="ECO:0000256" key="3">
    <source>
        <dbReference type="ARBA" id="ARBA00022692"/>
    </source>
</evidence>
<gene>
    <name evidence="9" type="ORF">EGW08_000762</name>
</gene>
<accession>A0A3S1BXP3</accession>
<dbReference type="Proteomes" id="UP000271974">
    <property type="component" value="Unassembled WGS sequence"/>
</dbReference>
<proteinExistence type="inferred from homology"/>
<evidence type="ECO:0000313" key="9">
    <source>
        <dbReference type="EMBL" id="RUS91438.1"/>
    </source>
</evidence>
<dbReference type="InterPro" id="IPR007735">
    <property type="entry name" value="Pecanex_C"/>
</dbReference>
<feature type="transmembrane region" description="Helical" evidence="6">
    <location>
        <begin position="227"/>
        <end position="247"/>
    </location>
</feature>
<name>A0A3S1BXP3_ELYCH</name>
<keyword evidence="10" id="KW-1185">Reference proteome</keyword>
<feature type="region of interest" description="Disordered" evidence="7">
    <location>
        <begin position="998"/>
        <end position="1059"/>
    </location>
</feature>
<reference evidence="9 10" key="1">
    <citation type="submission" date="2019-01" db="EMBL/GenBank/DDBJ databases">
        <title>A draft genome assembly of the solar-powered sea slug Elysia chlorotica.</title>
        <authorList>
            <person name="Cai H."/>
            <person name="Li Q."/>
            <person name="Fang X."/>
            <person name="Li J."/>
            <person name="Curtis N.E."/>
            <person name="Altenburger A."/>
            <person name="Shibata T."/>
            <person name="Feng M."/>
            <person name="Maeda T."/>
            <person name="Schwartz J.A."/>
            <person name="Shigenobu S."/>
            <person name="Lundholm N."/>
            <person name="Nishiyama T."/>
            <person name="Yang H."/>
            <person name="Hasebe M."/>
            <person name="Li S."/>
            <person name="Pierce S.K."/>
            <person name="Wang J."/>
        </authorList>
    </citation>
    <scope>NUCLEOTIDE SEQUENCE [LARGE SCALE GENOMIC DNA]</scope>
    <source>
        <strain evidence="9">EC2010</strain>
        <tissue evidence="9">Whole organism of an adult</tissue>
    </source>
</reference>
<feature type="compositionally biased region" description="Polar residues" evidence="7">
    <location>
        <begin position="1039"/>
        <end position="1048"/>
    </location>
</feature>
<keyword evidence="3 6" id="KW-0812">Transmembrane</keyword>
<dbReference type="PANTHER" id="PTHR12372:SF6">
    <property type="entry name" value="PECANEX-LIKE PROTEIN 4"/>
    <property type="match status" value="1"/>
</dbReference>
<evidence type="ECO:0000256" key="6">
    <source>
        <dbReference type="RuleBase" id="RU367089"/>
    </source>
</evidence>
<feature type="transmembrane region" description="Helical" evidence="6">
    <location>
        <begin position="36"/>
        <end position="60"/>
    </location>
</feature>
<dbReference type="PANTHER" id="PTHR12372">
    <property type="entry name" value="PECANEX"/>
    <property type="match status" value="1"/>
</dbReference>
<dbReference type="InterPro" id="IPR039797">
    <property type="entry name" value="Pecanex"/>
</dbReference>
<feature type="region of interest" description="Disordered" evidence="7">
    <location>
        <begin position="815"/>
        <end position="948"/>
    </location>
</feature>
<feature type="compositionally biased region" description="Polar residues" evidence="7">
    <location>
        <begin position="933"/>
        <end position="948"/>
    </location>
</feature>
<comment type="similarity">
    <text evidence="2 6">Belongs to the pecanex family.</text>
</comment>
<feature type="transmembrane region" description="Helical" evidence="6">
    <location>
        <begin position="470"/>
        <end position="495"/>
    </location>
</feature>
<feature type="transmembrane region" description="Helical" evidence="6">
    <location>
        <begin position="576"/>
        <end position="594"/>
    </location>
</feature>
<comment type="caution">
    <text evidence="9">The sequence shown here is derived from an EMBL/GenBank/DDBJ whole genome shotgun (WGS) entry which is preliminary data.</text>
</comment>
<feature type="transmembrane region" description="Helical" evidence="6">
    <location>
        <begin position="304"/>
        <end position="337"/>
    </location>
</feature>
<evidence type="ECO:0000256" key="1">
    <source>
        <dbReference type="ARBA" id="ARBA00004141"/>
    </source>
</evidence>
<dbReference type="GO" id="GO:0016020">
    <property type="term" value="C:membrane"/>
    <property type="evidence" value="ECO:0007669"/>
    <property type="project" value="UniProtKB-SubCell"/>
</dbReference>
<feature type="compositionally biased region" description="Low complexity" evidence="7">
    <location>
        <begin position="1011"/>
        <end position="1031"/>
    </location>
</feature>